<dbReference type="Pfam" id="PF12697">
    <property type="entry name" value="Abhydrolase_6"/>
    <property type="match status" value="1"/>
</dbReference>
<dbReference type="Gene3D" id="3.40.50.1820">
    <property type="entry name" value="alpha/beta hydrolase"/>
    <property type="match status" value="1"/>
</dbReference>
<evidence type="ECO:0000259" key="2">
    <source>
        <dbReference type="Pfam" id="PF12697"/>
    </source>
</evidence>
<keyword evidence="1" id="KW-0732">Signal</keyword>
<accession>A0ABT4AY16</accession>
<sequence>MRKLLIAGVSTVAVAALALPGVSEAAAGRLNACRGDGAKVTVVLVHGAWADTSSWSGEVSRLQRAGCKVRAIANPVENLTTDSQYVADFLKSVKGPVVLAGHSYGGSVITNASAQVKNVKALVYVDAAAPAVGETNGSLSGADSILNQLPAAQLFDTTTYPGAPAGQQELYLKEKIFVNHFGNSLPREQARLLWASQRGASTEAFGTPSKYAGWKTIPSWYFISSGDQIITPASELAMAKRAKSEVTVYNGGSHLTLVSNPQPVTDVLVKAIRSVR</sequence>
<feature type="domain" description="AB hydrolase-1" evidence="2">
    <location>
        <begin position="42"/>
        <end position="266"/>
    </location>
</feature>
<keyword evidence="3" id="KW-0378">Hydrolase</keyword>
<evidence type="ECO:0000313" key="4">
    <source>
        <dbReference type="Proteomes" id="UP001151002"/>
    </source>
</evidence>
<dbReference type="EMBL" id="JAPNTZ010000004">
    <property type="protein sequence ID" value="MCY1139134.1"/>
    <property type="molecule type" value="Genomic_DNA"/>
</dbReference>
<dbReference type="Proteomes" id="UP001151002">
    <property type="component" value="Unassembled WGS sequence"/>
</dbReference>
<dbReference type="SUPFAM" id="SSF53474">
    <property type="entry name" value="alpha/beta-Hydrolases"/>
    <property type="match status" value="1"/>
</dbReference>
<reference evidence="3" key="1">
    <citation type="submission" date="2022-11" db="EMBL/GenBank/DDBJ databases">
        <authorList>
            <person name="Somphong A."/>
            <person name="Phongsopitanun W."/>
        </authorList>
    </citation>
    <scope>NUCLEOTIDE SEQUENCE</scope>
    <source>
        <strain evidence="3">Pm04-4</strain>
    </source>
</reference>
<protein>
    <submittedName>
        <fullName evidence="3">Alpha/beta hydrolase</fullName>
    </submittedName>
</protein>
<feature type="chain" id="PRO_5046037069" evidence="1">
    <location>
        <begin position="26"/>
        <end position="276"/>
    </location>
</feature>
<dbReference type="InterPro" id="IPR052897">
    <property type="entry name" value="Sec-Metab_Biosynth_Hydrolase"/>
</dbReference>
<evidence type="ECO:0000313" key="3">
    <source>
        <dbReference type="EMBL" id="MCY1139134.1"/>
    </source>
</evidence>
<gene>
    <name evidence="3" type="ORF">OWR29_14140</name>
</gene>
<keyword evidence="4" id="KW-1185">Reference proteome</keyword>
<dbReference type="InterPro" id="IPR000073">
    <property type="entry name" value="AB_hydrolase_1"/>
</dbReference>
<dbReference type="PANTHER" id="PTHR37017">
    <property type="entry name" value="AB HYDROLASE-1 DOMAIN-CONTAINING PROTEIN-RELATED"/>
    <property type="match status" value="1"/>
</dbReference>
<dbReference type="RefSeq" id="WP_267563211.1">
    <property type="nucleotide sequence ID" value="NZ_JAPNTZ010000004.1"/>
</dbReference>
<dbReference type="InterPro" id="IPR029058">
    <property type="entry name" value="AB_hydrolase_fold"/>
</dbReference>
<name>A0ABT4AY16_9ACTN</name>
<feature type="signal peptide" evidence="1">
    <location>
        <begin position="1"/>
        <end position="25"/>
    </location>
</feature>
<proteinExistence type="predicted"/>
<dbReference type="GO" id="GO:0016787">
    <property type="term" value="F:hydrolase activity"/>
    <property type="evidence" value="ECO:0007669"/>
    <property type="project" value="UniProtKB-KW"/>
</dbReference>
<organism evidence="3 4">
    <name type="scientific">Paractinoplanes pyxinae</name>
    <dbReference type="NCBI Taxonomy" id="2997416"/>
    <lineage>
        <taxon>Bacteria</taxon>
        <taxon>Bacillati</taxon>
        <taxon>Actinomycetota</taxon>
        <taxon>Actinomycetes</taxon>
        <taxon>Micromonosporales</taxon>
        <taxon>Micromonosporaceae</taxon>
        <taxon>Paractinoplanes</taxon>
    </lineage>
</organism>
<evidence type="ECO:0000256" key="1">
    <source>
        <dbReference type="SAM" id="SignalP"/>
    </source>
</evidence>
<comment type="caution">
    <text evidence="3">The sequence shown here is derived from an EMBL/GenBank/DDBJ whole genome shotgun (WGS) entry which is preliminary data.</text>
</comment>
<dbReference type="PANTHER" id="PTHR37017:SF11">
    <property type="entry name" value="ESTERASE_LIPASE_THIOESTERASE DOMAIN-CONTAINING PROTEIN"/>
    <property type="match status" value="1"/>
</dbReference>